<organism evidence="18 19">
    <name type="scientific">Paroceanicella profunda</name>
    <dbReference type="NCBI Taxonomy" id="2579971"/>
    <lineage>
        <taxon>Bacteria</taxon>
        <taxon>Pseudomonadati</taxon>
        <taxon>Pseudomonadota</taxon>
        <taxon>Alphaproteobacteria</taxon>
        <taxon>Rhodobacterales</taxon>
        <taxon>Paracoccaceae</taxon>
        <taxon>Paroceanicella</taxon>
    </lineage>
</organism>
<dbReference type="PANTHER" id="PTHR36835">
    <property type="entry name" value="CYTOCHROME BO(3) UBIQUINOL OXIDASE SUBUNIT 4"/>
    <property type="match status" value="1"/>
</dbReference>
<evidence type="ECO:0000256" key="1">
    <source>
        <dbReference type="ARBA" id="ARBA00004651"/>
    </source>
</evidence>
<dbReference type="GO" id="GO:0005886">
    <property type="term" value="C:plasma membrane"/>
    <property type="evidence" value="ECO:0007669"/>
    <property type="project" value="UniProtKB-SubCell"/>
</dbReference>
<keyword evidence="11 17" id="KW-0472">Membrane</keyword>
<dbReference type="InterPro" id="IPR005171">
    <property type="entry name" value="Cyt_c_oxidase_su4_prok"/>
</dbReference>
<reference evidence="18 19" key="1">
    <citation type="submission" date="2019-06" db="EMBL/GenBank/DDBJ databases">
        <title>Genome sequence of Rhodobacteraceae bacterium D4M1.</title>
        <authorList>
            <person name="Cao J."/>
        </authorList>
    </citation>
    <scope>NUCLEOTIDE SEQUENCE [LARGE SCALE GENOMIC DNA]</scope>
    <source>
        <strain evidence="18 19">D4M1</strain>
        <plasmid evidence="19">pd4m1b</plasmid>
    </source>
</reference>
<dbReference type="GO" id="GO:0019646">
    <property type="term" value="P:aerobic electron transport chain"/>
    <property type="evidence" value="ECO:0007669"/>
    <property type="project" value="TreeGrafter"/>
</dbReference>
<evidence type="ECO:0000256" key="9">
    <source>
        <dbReference type="ARBA" id="ARBA00022989"/>
    </source>
</evidence>
<dbReference type="GO" id="GO:0015990">
    <property type="term" value="P:electron transport coupled proton transport"/>
    <property type="evidence" value="ECO:0007669"/>
    <property type="project" value="InterPro"/>
</dbReference>
<dbReference type="Pfam" id="PF03626">
    <property type="entry name" value="COX4_pro"/>
    <property type="match status" value="1"/>
</dbReference>
<evidence type="ECO:0000256" key="7">
    <source>
        <dbReference type="ARBA" id="ARBA00022692"/>
    </source>
</evidence>
<dbReference type="EMBL" id="CP040820">
    <property type="protein sequence ID" value="QDL94383.1"/>
    <property type="molecule type" value="Genomic_DNA"/>
</dbReference>
<evidence type="ECO:0000256" key="4">
    <source>
        <dbReference type="ARBA" id="ARBA00014689"/>
    </source>
</evidence>
<accession>A0A5B8G5S5</accession>
<evidence type="ECO:0000256" key="3">
    <source>
        <dbReference type="ARBA" id="ARBA00011700"/>
    </source>
</evidence>
<dbReference type="GO" id="GO:0009319">
    <property type="term" value="C:cytochrome o ubiquinol oxidase complex"/>
    <property type="evidence" value="ECO:0007669"/>
    <property type="project" value="TreeGrafter"/>
</dbReference>
<proteinExistence type="inferred from homology"/>
<comment type="function">
    <text evidence="12">Cytochrome bo(3) ubiquinol terminal oxidase is the component of the aerobic respiratory chain of E.coli that predominates when cells are grown at high aeration. Has proton pump activity across the membrane in addition to electron transfer, pumping 2 protons/electron.</text>
</comment>
<dbReference type="OrthoDB" id="2375888at2"/>
<keyword evidence="8" id="KW-0249">Electron transport</keyword>
<dbReference type="NCBIfam" id="TIGR02847">
    <property type="entry name" value="CyoD"/>
    <property type="match status" value="1"/>
</dbReference>
<evidence type="ECO:0000256" key="17">
    <source>
        <dbReference type="SAM" id="Phobius"/>
    </source>
</evidence>
<comment type="subcellular location">
    <subcellularLocation>
        <location evidence="1">Cell membrane</location>
        <topology evidence="1">Multi-pass membrane protein</topology>
    </subcellularLocation>
</comment>
<keyword evidence="5" id="KW-0813">Transport</keyword>
<dbReference type="InterPro" id="IPR050968">
    <property type="entry name" value="Cytochrome_c_oxidase_bac_sub4"/>
</dbReference>
<feature type="transmembrane region" description="Helical" evidence="17">
    <location>
        <begin position="15"/>
        <end position="39"/>
    </location>
</feature>
<feature type="transmembrane region" description="Helical" evidence="17">
    <location>
        <begin position="45"/>
        <end position="64"/>
    </location>
</feature>
<keyword evidence="9 17" id="KW-1133">Transmembrane helix</keyword>
<keyword evidence="6" id="KW-1003">Cell membrane</keyword>
<evidence type="ECO:0000256" key="10">
    <source>
        <dbReference type="ARBA" id="ARBA00023002"/>
    </source>
</evidence>
<evidence type="ECO:0000256" key="16">
    <source>
        <dbReference type="ARBA" id="ARBA00032185"/>
    </source>
</evidence>
<comment type="similarity">
    <text evidence="2">Belongs to the cytochrome c oxidase bacterial subunit 4 family.</text>
</comment>
<feature type="transmembrane region" description="Helical" evidence="17">
    <location>
        <begin position="76"/>
        <end position="98"/>
    </location>
</feature>
<evidence type="ECO:0000256" key="15">
    <source>
        <dbReference type="ARBA" id="ARBA00031887"/>
    </source>
</evidence>
<dbReference type="KEGG" id="ppru:FDP22_21155"/>
<evidence type="ECO:0000256" key="8">
    <source>
        <dbReference type="ARBA" id="ARBA00022982"/>
    </source>
</evidence>
<dbReference type="GO" id="GO:0015078">
    <property type="term" value="F:proton transmembrane transporter activity"/>
    <property type="evidence" value="ECO:0007669"/>
    <property type="project" value="TreeGrafter"/>
</dbReference>
<keyword evidence="10" id="KW-0560">Oxidoreductase</keyword>
<name>A0A5B8G5S5_9RHOB</name>
<evidence type="ECO:0000313" key="19">
    <source>
        <dbReference type="Proteomes" id="UP000305888"/>
    </source>
</evidence>
<dbReference type="GO" id="GO:0009486">
    <property type="term" value="F:cytochrome bo3 ubiquinol oxidase activity"/>
    <property type="evidence" value="ECO:0007669"/>
    <property type="project" value="InterPro"/>
</dbReference>
<evidence type="ECO:0000256" key="14">
    <source>
        <dbReference type="ARBA" id="ARBA00030211"/>
    </source>
</evidence>
<evidence type="ECO:0000256" key="11">
    <source>
        <dbReference type="ARBA" id="ARBA00023136"/>
    </source>
</evidence>
<keyword evidence="7 17" id="KW-0812">Transmembrane</keyword>
<dbReference type="AlphaFoldDB" id="A0A5B8G5S5"/>
<dbReference type="InterPro" id="IPR014210">
    <property type="entry name" value="Cyt_o_ubiqinol_oxidase_su4"/>
</dbReference>
<dbReference type="RefSeq" id="WP_138576164.1">
    <property type="nucleotide sequence ID" value="NZ_CP040820.1"/>
</dbReference>
<evidence type="ECO:0000256" key="2">
    <source>
        <dbReference type="ARBA" id="ARBA00008079"/>
    </source>
</evidence>
<evidence type="ECO:0000256" key="6">
    <source>
        <dbReference type="ARBA" id="ARBA00022475"/>
    </source>
</evidence>
<dbReference type="Proteomes" id="UP000305888">
    <property type="component" value="Plasmid pD4M1B"/>
</dbReference>
<evidence type="ECO:0000256" key="5">
    <source>
        <dbReference type="ARBA" id="ARBA00022448"/>
    </source>
</evidence>
<protein>
    <recommendedName>
        <fullName evidence="4">Cytochrome bo(3) ubiquinol oxidase subunit 4</fullName>
    </recommendedName>
    <alternativeName>
        <fullName evidence="16">Cytochrome o ubiquinol oxidase subunit 4</fullName>
    </alternativeName>
    <alternativeName>
        <fullName evidence="13">Oxidase bo(3) subunit 4</fullName>
    </alternativeName>
    <alternativeName>
        <fullName evidence="14">Ubiquinol oxidase polypeptide IV</fullName>
    </alternativeName>
    <alternativeName>
        <fullName evidence="15">Ubiquinol oxidase subunit 4</fullName>
    </alternativeName>
</protein>
<evidence type="ECO:0000256" key="13">
    <source>
        <dbReference type="ARBA" id="ARBA00030071"/>
    </source>
</evidence>
<dbReference type="PANTHER" id="PTHR36835:SF1">
    <property type="entry name" value="CYTOCHROME BO(3) UBIQUINOL OXIDASE SUBUNIT 4"/>
    <property type="match status" value="1"/>
</dbReference>
<geneLocation type="plasmid" evidence="19">
    <name>pd4m1b</name>
</geneLocation>
<comment type="subunit">
    <text evidence="3">Heterooctamer of two A chains, two B chains, two C chains and two D chains.</text>
</comment>
<evidence type="ECO:0000313" key="18">
    <source>
        <dbReference type="EMBL" id="QDL94383.1"/>
    </source>
</evidence>
<evidence type="ECO:0000256" key="12">
    <source>
        <dbReference type="ARBA" id="ARBA00025694"/>
    </source>
</evidence>
<sequence length="120" mass="13206">MSGSGSSHGHGTQQILVTGLSLAFGLTVIPFLIVATGMFETETALFAIALLAVIQVVVHLVYFLHLDFTKKGGWTLLSFVFTITVVALFVGGSLWIMYHLNTNMMPPDMMVDHMMKENMR</sequence>
<gene>
    <name evidence="18" type="primary">cyoD</name>
    <name evidence="18" type="ORF">FDP22_21155</name>
</gene>
<keyword evidence="18" id="KW-0614">Plasmid</keyword>
<keyword evidence="19" id="KW-1185">Reference proteome</keyword>